<organism evidence="3 4">
    <name type="scientific">Fusarium equiseti</name>
    <name type="common">Fusarium scirpi</name>
    <dbReference type="NCBI Taxonomy" id="61235"/>
    <lineage>
        <taxon>Eukaryota</taxon>
        <taxon>Fungi</taxon>
        <taxon>Dikarya</taxon>
        <taxon>Ascomycota</taxon>
        <taxon>Pezizomycotina</taxon>
        <taxon>Sordariomycetes</taxon>
        <taxon>Hypocreomycetidae</taxon>
        <taxon>Hypocreales</taxon>
        <taxon>Nectriaceae</taxon>
        <taxon>Fusarium</taxon>
        <taxon>Fusarium incarnatum-equiseti species complex</taxon>
    </lineage>
</organism>
<feature type="region of interest" description="Disordered" evidence="1">
    <location>
        <begin position="14"/>
        <end position="93"/>
    </location>
</feature>
<accession>A0ABQ8R7V8</accession>
<evidence type="ECO:0000259" key="2">
    <source>
        <dbReference type="Pfam" id="PF20516"/>
    </source>
</evidence>
<evidence type="ECO:0000256" key="1">
    <source>
        <dbReference type="SAM" id="MobiDB-lite"/>
    </source>
</evidence>
<dbReference type="InterPro" id="IPR046797">
    <property type="entry name" value="PDDEXK_12"/>
</dbReference>
<feature type="domain" description="PD-(D/E)XK nuclease-like" evidence="2">
    <location>
        <begin position="155"/>
        <end position="314"/>
    </location>
</feature>
<evidence type="ECO:0000313" key="4">
    <source>
        <dbReference type="Proteomes" id="UP001152024"/>
    </source>
</evidence>
<reference evidence="3" key="1">
    <citation type="submission" date="2022-09" db="EMBL/GenBank/DDBJ databases">
        <title>Fusarium specimens isolated from Avocado Roots.</title>
        <authorList>
            <person name="Stajich J."/>
            <person name="Roper C."/>
            <person name="Heimlech-Rivalta G."/>
        </authorList>
    </citation>
    <scope>NUCLEOTIDE SEQUENCE</scope>
    <source>
        <strain evidence="3">CF00095</strain>
    </source>
</reference>
<comment type="caution">
    <text evidence="3">The sequence shown here is derived from an EMBL/GenBank/DDBJ whole genome shotgun (WGS) entry which is preliminary data.</text>
</comment>
<dbReference type="Pfam" id="PF20516">
    <property type="entry name" value="PDDEXK_12"/>
    <property type="match status" value="1"/>
</dbReference>
<gene>
    <name evidence="3" type="ORF">NW768_007501</name>
</gene>
<dbReference type="Proteomes" id="UP001152024">
    <property type="component" value="Unassembled WGS sequence"/>
</dbReference>
<keyword evidence="4" id="KW-1185">Reference proteome</keyword>
<dbReference type="EMBL" id="JAOQBH010000011">
    <property type="protein sequence ID" value="KAJ4128976.1"/>
    <property type="molecule type" value="Genomic_DNA"/>
</dbReference>
<proteinExistence type="predicted"/>
<name>A0ABQ8R7V8_FUSEQ</name>
<protein>
    <recommendedName>
        <fullName evidence="2">PD-(D/E)XK nuclease-like domain-containing protein</fullName>
    </recommendedName>
</protein>
<sequence>MAYNNDSFILSWIHDIPSNPPSPSRPHHRKRRHSDPEQLVSPPSSQEVRRADFAVGMSSIKRKRLATTPSLSRNEDGESDRPSTQPSPSKSLSALALTDGGVEVAPLEMSDQRIPRSLVRFSRKMSTGVGFVPKYLEAEIAKLREHDEESYADFEPHVFLDSDKAYSIQLAPEIELSAAQLIVNEAREAFQQQFDESGWNNSVHSPLLFLAFYGKKSSGGQLHVFQACNSAGILPTYLINNNQGKKVDYVCYIQPQNDSDPQTQDLINKIRSKLYDTSINHSNHASLRACPISVSVKTKKDGSNDDKALLQLAV</sequence>
<evidence type="ECO:0000313" key="3">
    <source>
        <dbReference type="EMBL" id="KAJ4128976.1"/>
    </source>
</evidence>